<dbReference type="PANTHER" id="PTHR47359:SF3">
    <property type="entry name" value="NLP_P60 DOMAIN-CONTAINING PROTEIN-RELATED"/>
    <property type="match status" value="1"/>
</dbReference>
<keyword evidence="4" id="KW-0788">Thiol protease</keyword>
<proteinExistence type="inferred from homology"/>
<keyword evidence="5" id="KW-0472">Membrane</keyword>
<reference evidence="7 8" key="1">
    <citation type="submission" date="2016-07" db="EMBL/GenBank/DDBJ databases">
        <title>Characterization of isolates of Eisenbergiella tayi derived from blood cultures, using whole genome sequencing.</title>
        <authorList>
            <person name="Burdz T."/>
            <person name="Wiebe D."/>
            <person name="Huynh C."/>
            <person name="Bernard K."/>
        </authorList>
    </citation>
    <scope>NUCLEOTIDE SEQUENCE [LARGE SCALE GENOMIC DNA]</scope>
    <source>
        <strain evidence="7 8">NML 120489</strain>
    </source>
</reference>
<accession>A0A1E3AYF3</accession>
<dbReference type="EC" id="3.4.-.-" evidence="7"/>
<dbReference type="Pfam" id="PF00877">
    <property type="entry name" value="NLPC_P60"/>
    <property type="match status" value="1"/>
</dbReference>
<feature type="transmembrane region" description="Helical" evidence="5">
    <location>
        <begin position="57"/>
        <end position="81"/>
    </location>
</feature>
<keyword evidence="5" id="KW-1133">Transmembrane helix</keyword>
<organism evidence="7 8">
    <name type="scientific">Eisenbergiella tayi</name>
    <dbReference type="NCBI Taxonomy" id="1432052"/>
    <lineage>
        <taxon>Bacteria</taxon>
        <taxon>Bacillati</taxon>
        <taxon>Bacillota</taxon>
        <taxon>Clostridia</taxon>
        <taxon>Lachnospirales</taxon>
        <taxon>Lachnospiraceae</taxon>
        <taxon>Eisenbergiella</taxon>
    </lineage>
</organism>
<dbReference type="InterPro" id="IPR000064">
    <property type="entry name" value="NLP_P60_dom"/>
</dbReference>
<evidence type="ECO:0000256" key="2">
    <source>
        <dbReference type="ARBA" id="ARBA00022670"/>
    </source>
</evidence>
<name>A0A1E3AYF3_9FIRM</name>
<dbReference type="PANTHER" id="PTHR47359">
    <property type="entry name" value="PEPTIDOGLYCAN DL-ENDOPEPTIDASE CWLO"/>
    <property type="match status" value="1"/>
</dbReference>
<sequence length="407" mass="45008">MSAEQDSRQSSLSQAASAANTVKGAVKTGKAIANAARGAAGGPYGMIVVGLWENRRLIAIIIAVCPFLFILPVLLLPQLIFSNQGLDNAPAKVMNDNTLITENIKEAETEIETILRWKHDVLLDEIELEAQKLGENEEYSITDSFIDKIIFESTLIISQFCASQENYRDISLANLKHLLIAGTDEIFTYHVEVSEREEVVNQKTGETKAITHYKYIVDYAGDSFYADRVFCLDEDQLQLAAAYADNLHLFLYDTLYDIEVNPDLSFSEAGNTETGNAAVDLALTKLGTPYSQSLRDQGGYFDCSSFTYWVYSCLGLNLSYGGSNTAASQGRYIVDHNLVVSKENLLPGDLVFYSFKINNRYLNITHVAIYCGNGYVVDASSSKGKVVCRPIYSTNKIVLCGRPYANE</sequence>
<comment type="similarity">
    <text evidence="1">Belongs to the peptidase C40 family.</text>
</comment>
<comment type="caution">
    <text evidence="7">The sequence shown here is derived from an EMBL/GenBank/DDBJ whole genome shotgun (WGS) entry which is preliminary data.</text>
</comment>
<evidence type="ECO:0000313" key="8">
    <source>
        <dbReference type="Proteomes" id="UP000095003"/>
    </source>
</evidence>
<evidence type="ECO:0000256" key="3">
    <source>
        <dbReference type="ARBA" id="ARBA00022801"/>
    </source>
</evidence>
<dbReference type="InterPro" id="IPR051794">
    <property type="entry name" value="PG_Endopeptidase_C40"/>
</dbReference>
<evidence type="ECO:0000256" key="1">
    <source>
        <dbReference type="ARBA" id="ARBA00007074"/>
    </source>
</evidence>
<dbReference type="EMBL" id="MCGI01000001">
    <property type="protein sequence ID" value="ODM13735.1"/>
    <property type="molecule type" value="Genomic_DNA"/>
</dbReference>
<feature type="domain" description="NlpC/P60" evidence="6">
    <location>
        <begin position="272"/>
        <end position="407"/>
    </location>
</feature>
<evidence type="ECO:0000256" key="5">
    <source>
        <dbReference type="SAM" id="Phobius"/>
    </source>
</evidence>
<keyword evidence="5" id="KW-0812">Transmembrane</keyword>
<evidence type="ECO:0000259" key="6">
    <source>
        <dbReference type="PROSITE" id="PS51935"/>
    </source>
</evidence>
<dbReference type="SUPFAM" id="SSF54001">
    <property type="entry name" value="Cysteine proteinases"/>
    <property type="match status" value="1"/>
</dbReference>
<dbReference type="PATRIC" id="fig|1432052.3.peg.1593"/>
<dbReference type="InterPro" id="IPR038765">
    <property type="entry name" value="Papain-like_cys_pep_sf"/>
</dbReference>
<dbReference type="GO" id="GO:0008234">
    <property type="term" value="F:cysteine-type peptidase activity"/>
    <property type="evidence" value="ECO:0007669"/>
    <property type="project" value="UniProtKB-KW"/>
</dbReference>
<dbReference type="AlphaFoldDB" id="A0A1E3AYF3"/>
<dbReference type="Proteomes" id="UP000095003">
    <property type="component" value="Unassembled WGS sequence"/>
</dbReference>
<gene>
    <name evidence="7" type="ORF">BEH84_01454</name>
</gene>
<evidence type="ECO:0000313" key="7">
    <source>
        <dbReference type="EMBL" id="ODM13735.1"/>
    </source>
</evidence>
<protein>
    <submittedName>
        <fullName evidence="7">Putative endopeptidase</fullName>
        <ecNumber evidence="7">3.4.-.-</ecNumber>
    </submittedName>
</protein>
<dbReference type="GO" id="GO:0006508">
    <property type="term" value="P:proteolysis"/>
    <property type="evidence" value="ECO:0007669"/>
    <property type="project" value="UniProtKB-KW"/>
</dbReference>
<evidence type="ECO:0000256" key="4">
    <source>
        <dbReference type="ARBA" id="ARBA00022807"/>
    </source>
</evidence>
<dbReference type="PROSITE" id="PS51935">
    <property type="entry name" value="NLPC_P60"/>
    <property type="match status" value="1"/>
</dbReference>
<keyword evidence="2" id="KW-0645">Protease</keyword>
<keyword evidence="3 7" id="KW-0378">Hydrolase</keyword>
<dbReference type="Gene3D" id="3.90.1720.10">
    <property type="entry name" value="endopeptidase domain like (from Nostoc punctiforme)"/>
    <property type="match status" value="1"/>
</dbReference>